<dbReference type="RefSeq" id="WP_062996446.1">
    <property type="nucleotide sequence ID" value="NZ_BMMH01000002.1"/>
</dbReference>
<keyword evidence="4" id="KW-1185">Reference proteome</keyword>
<gene>
    <name evidence="3" type="ORF">GCM10011588_16960</name>
</gene>
<feature type="transmembrane region" description="Helical" evidence="1">
    <location>
        <begin position="23"/>
        <end position="45"/>
    </location>
</feature>
<keyword evidence="1" id="KW-0472">Membrane</keyword>
<reference evidence="3" key="1">
    <citation type="journal article" date="2014" name="Int. J. Syst. Evol. Microbiol.">
        <title>Complete genome sequence of Corynebacterium casei LMG S-19264T (=DSM 44701T), isolated from a smear-ripened cheese.</title>
        <authorList>
            <consortium name="US DOE Joint Genome Institute (JGI-PGF)"/>
            <person name="Walter F."/>
            <person name="Albersmeier A."/>
            <person name="Kalinowski J."/>
            <person name="Ruckert C."/>
        </authorList>
    </citation>
    <scope>NUCLEOTIDE SEQUENCE</scope>
    <source>
        <strain evidence="3">CGMCC 4.3508</strain>
    </source>
</reference>
<dbReference type="AlphaFoldDB" id="A0A917RDL8"/>
<evidence type="ECO:0000259" key="2">
    <source>
        <dbReference type="Pfam" id="PF23636"/>
    </source>
</evidence>
<dbReference type="Proteomes" id="UP000638263">
    <property type="component" value="Unassembled WGS sequence"/>
</dbReference>
<accession>A0A917RDL8</accession>
<feature type="transmembrane region" description="Helical" evidence="1">
    <location>
        <begin position="114"/>
        <end position="133"/>
    </location>
</feature>
<organism evidence="3 4">
    <name type="scientific">Nocardia jinanensis</name>
    <dbReference type="NCBI Taxonomy" id="382504"/>
    <lineage>
        <taxon>Bacteria</taxon>
        <taxon>Bacillati</taxon>
        <taxon>Actinomycetota</taxon>
        <taxon>Actinomycetes</taxon>
        <taxon>Mycobacteriales</taxon>
        <taxon>Nocardiaceae</taxon>
        <taxon>Nocardia</taxon>
    </lineage>
</organism>
<feature type="domain" description="DUF7144" evidence="2">
    <location>
        <begin position="23"/>
        <end position="134"/>
    </location>
</feature>
<evidence type="ECO:0000313" key="3">
    <source>
        <dbReference type="EMBL" id="GGL02824.1"/>
    </source>
</evidence>
<dbReference type="EMBL" id="BMMH01000002">
    <property type="protein sequence ID" value="GGL02824.1"/>
    <property type="molecule type" value="Genomic_DNA"/>
</dbReference>
<feature type="transmembrane region" description="Helical" evidence="1">
    <location>
        <begin position="88"/>
        <end position="108"/>
    </location>
</feature>
<dbReference type="InterPro" id="IPR055568">
    <property type="entry name" value="DUF7144"/>
</dbReference>
<feature type="transmembrane region" description="Helical" evidence="1">
    <location>
        <begin position="65"/>
        <end position="83"/>
    </location>
</feature>
<evidence type="ECO:0000313" key="4">
    <source>
        <dbReference type="Proteomes" id="UP000638263"/>
    </source>
</evidence>
<keyword evidence="1" id="KW-1133">Transmembrane helix</keyword>
<dbReference type="Pfam" id="PF23636">
    <property type="entry name" value="DUF7144"/>
    <property type="match status" value="1"/>
</dbReference>
<protein>
    <recommendedName>
        <fullName evidence="2">DUF7144 domain-containing protein</fullName>
    </recommendedName>
</protein>
<evidence type="ECO:0000256" key="1">
    <source>
        <dbReference type="SAM" id="Phobius"/>
    </source>
</evidence>
<sequence>MATYGADAGGSSVKRGVAAVTSIAAAVLLLAAGVLSILAGISAVAADEMFVEGPDYILQFSTTTWGWVHIVLGVLLAVAAIALMTGAFWARVTAVLLAGLSIVANFLWIPYYPWWSMVVIAVDVVVIWAVSAWRPQQM</sequence>
<proteinExistence type="predicted"/>
<reference evidence="3" key="2">
    <citation type="submission" date="2020-09" db="EMBL/GenBank/DDBJ databases">
        <authorList>
            <person name="Sun Q."/>
            <person name="Zhou Y."/>
        </authorList>
    </citation>
    <scope>NUCLEOTIDE SEQUENCE</scope>
    <source>
        <strain evidence="3">CGMCC 4.3508</strain>
    </source>
</reference>
<keyword evidence="1" id="KW-0812">Transmembrane</keyword>
<name>A0A917RDL8_9NOCA</name>
<comment type="caution">
    <text evidence="3">The sequence shown here is derived from an EMBL/GenBank/DDBJ whole genome shotgun (WGS) entry which is preliminary data.</text>
</comment>